<dbReference type="EMBL" id="CM017633">
    <property type="protein sequence ID" value="TYH46815.1"/>
    <property type="molecule type" value="Genomic_DNA"/>
</dbReference>
<reference evidence="1 2" key="1">
    <citation type="submission" date="2019-07" db="EMBL/GenBank/DDBJ databases">
        <title>WGS assembly of Gossypium tomentosum.</title>
        <authorList>
            <person name="Chen Z.J."/>
            <person name="Sreedasyam A."/>
            <person name="Ando A."/>
            <person name="Song Q."/>
            <person name="De L."/>
            <person name="Hulse-Kemp A."/>
            <person name="Ding M."/>
            <person name="Ye W."/>
            <person name="Kirkbride R."/>
            <person name="Jenkins J."/>
            <person name="Plott C."/>
            <person name="Lovell J."/>
            <person name="Lin Y.-M."/>
            <person name="Vaughn R."/>
            <person name="Liu B."/>
            <person name="Li W."/>
            <person name="Simpson S."/>
            <person name="Scheffler B."/>
            <person name="Saski C."/>
            <person name="Grover C."/>
            <person name="Hu G."/>
            <person name="Conover J."/>
            <person name="Carlson J."/>
            <person name="Shu S."/>
            <person name="Boston L."/>
            <person name="Williams M."/>
            <person name="Peterson D."/>
            <person name="Mcgee K."/>
            <person name="Jones D."/>
            <person name="Wendel J."/>
            <person name="Stelly D."/>
            <person name="Grimwood J."/>
            <person name="Schmutz J."/>
        </authorList>
    </citation>
    <scope>NUCLEOTIDE SEQUENCE [LARGE SCALE GENOMIC DNA]</scope>
    <source>
        <strain evidence="1">7179.01</strain>
    </source>
</reference>
<gene>
    <name evidence="1" type="ORF">ES332_D11G366000v1</name>
</gene>
<sequence>MVNDHCFNMDFTTPKPFPYGYNCNYNPHCLSYSATLSSFYVGVVSDGGSDIEVEGDAVICMDSIKKILYLNQTKCF</sequence>
<evidence type="ECO:0000313" key="2">
    <source>
        <dbReference type="Proteomes" id="UP000322667"/>
    </source>
</evidence>
<evidence type="ECO:0000313" key="1">
    <source>
        <dbReference type="EMBL" id="TYH46815.1"/>
    </source>
</evidence>
<protein>
    <submittedName>
        <fullName evidence="1">Uncharacterized protein</fullName>
    </submittedName>
</protein>
<accession>A0A5D2IXG9</accession>
<keyword evidence="2" id="KW-1185">Reference proteome</keyword>
<proteinExistence type="predicted"/>
<name>A0A5D2IXG9_GOSTO</name>
<dbReference type="Proteomes" id="UP000322667">
    <property type="component" value="Chromosome D11"/>
</dbReference>
<dbReference type="AlphaFoldDB" id="A0A5D2IXG9"/>
<organism evidence="1 2">
    <name type="scientific">Gossypium tomentosum</name>
    <name type="common">Hawaiian cotton</name>
    <name type="synonym">Gossypium sandvicense</name>
    <dbReference type="NCBI Taxonomy" id="34277"/>
    <lineage>
        <taxon>Eukaryota</taxon>
        <taxon>Viridiplantae</taxon>
        <taxon>Streptophyta</taxon>
        <taxon>Embryophyta</taxon>
        <taxon>Tracheophyta</taxon>
        <taxon>Spermatophyta</taxon>
        <taxon>Magnoliopsida</taxon>
        <taxon>eudicotyledons</taxon>
        <taxon>Gunneridae</taxon>
        <taxon>Pentapetalae</taxon>
        <taxon>rosids</taxon>
        <taxon>malvids</taxon>
        <taxon>Malvales</taxon>
        <taxon>Malvaceae</taxon>
        <taxon>Malvoideae</taxon>
        <taxon>Gossypium</taxon>
    </lineage>
</organism>